<accession>A0A443Z7B7</accession>
<dbReference type="AlphaFoldDB" id="A0A443Z7B7"/>
<reference evidence="2 3" key="1">
    <citation type="submission" date="2018-12" db="EMBL/GenBank/DDBJ databases">
        <authorList>
            <person name="Li A."/>
            <person name="Zhang M."/>
            <person name="Zhu H."/>
        </authorList>
    </citation>
    <scope>NUCLEOTIDE SEQUENCE [LARGE SCALE GENOMIC DNA]</scope>
    <source>
        <strain evidence="2 3">R04H25</strain>
    </source>
</reference>
<dbReference type="RefSeq" id="WP_128351134.1">
    <property type="nucleotide sequence ID" value="NZ_RSFE01000001.1"/>
</dbReference>
<gene>
    <name evidence="2" type="ORF">EGC76_00875</name>
</gene>
<proteinExistence type="predicted"/>
<protein>
    <submittedName>
        <fullName evidence="2">Uncharacterized protein</fullName>
    </submittedName>
</protein>
<keyword evidence="1" id="KW-0175">Coiled coil</keyword>
<name>A0A443Z7B7_9GAMM</name>
<evidence type="ECO:0000313" key="2">
    <source>
        <dbReference type="EMBL" id="RWU12806.1"/>
    </source>
</evidence>
<feature type="coiled-coil region" evidence="1">
    <location>
        <begin position="28"/>
        <end position="62"/>
    </location>
</feature>
<dbReference type="OrthoDB" id="6238510at2"/>
<keyword evidence="3" id="KW-1185">Reference proteome</keyword>
<dbReference type="Proteomes" id="UP000288789">
    <property type="component" value="Unassembled WGS sequence"/>
</dbReference>
<evidence type="ECO:0000313" key="3">
    <source>
        <dbReference type="Proteomes" id="UP000288789"/>
    </source>
</evidence>
<evidence type="ECO:0000256" key="1">
    <source>
        <dbReference type="SAM" id="Coils"/>
    </source>
</evidence>
<organism evidence="2 3">
    <name type="scientific">Pseudidiomarina gelatinasegens</name>
    <dbReference type="NCBI Taxonomy" id="2487740"/>
    <lineage>
        <taxon>Bacteria</taxon>
        <taxon>Pseudomonadati</taxon>
        <taxon>Pseudomonadota</taxon>
        <taxon>Gammaproteobacteria</taxon>
        <taxon>Alteromonadales</taxon>
        <taxon>Idiomarinaceae</taxon>
        <taxon>Pseudidiomarina</taxon>
    </lineage>
</organism>
<dbReference type="EMBL" id="RSFE01000001">
    <property type="protein sequence ID" value="RWU12806.1"/>
    <property type="molecule type" value="Genomic_DNA"/>
</dbReference>
<comment type="caution">
    <text evidence="2">The sequence shown here is derived from an EMBL/GenBank/DDBJ whole genome shotgun (WGS) entry which is preliminary data.</text>
</comment>
<sequence>MMIWTLQIILGGAIMLDAPDTTIQRLRASELSERLAQTEAKRLQLELQIAKARHAIDALQGQPSGSSEVASELLRYKLVGIVATADKTHVVLRYGDELIRLLSGIAGPMELTAEVGPGRVRLKRFGHFRDLPLTERW</sequence>